<dbReference type="EMBL" id="JAGPNK010000001">
    <property type="protein sequence ID" value="KAH7328252.1"/>
    <property type="molecule type" value="Genomic_DNA"/>
</dbReference>
<keyword evidence="1" id="KW-1133">Transmembrane helix</keyword>
<name>A0A8K0T6F9_9HYPO</name>
<gene>
    <name evidence="2" type="ORF">B0I35DRAFT_416967</name>
</gene>
<sequence>MALKRPHTALSFCCTMHPIMALLYMTGVHVIFGKTRQTAMSKAGEAGRCSIVAVIPDNSKAWKRQGRKRHIISTDVP</sequence>
<evidence type="ECO:0000313" key="3">
    <source>
        <dbReference type="Proteomes" id="UP000813444"/>
    </source>
</evidence>
<feature type="transmembrane region" description="Helical" evidence="1">
    <location>
        <begin position="6"/>
        <end position="32"/>
    </location>
</feature>
<comment type="caution">
    <text evidence="2">The sequence shown here is derived from an EMBL/GenBank/DDBJ whole genome shotgun (WGS) entry which is preliminary data.</text>
</comment>
<dbReference type="Proteomes" id="UP000813444">
    <property type="component" value="Unassembled WGS sequence"/>
</dbReference>
<evidence type="ECO:0000256" key="1">
    <source>
        <dbReference type="SAM" id="Phobius"/>
    </source>
</evidence>
<reference evidence="2" key="1">
    <citation type="journal article" date="2021" name="Nat. Commun.">
        <title>Genetic determinants of endophytism in the Arabidopsis root mycobiome.</title>
        <authorList>
            <person name="Mesny F."/>
            <person name="Miyauchi S."/>
            <person name="Thiergart T."/>
            <person name="Pickel B."/>
            <person name="Atanasova L."/>
            <person name="Karlsson M."/>
            <person name="Huettel B."/>
            <person name="Barry K.W."/>
            <person name="Haridas S."/>
            <person name="Chen C."/>
            <person name="Bauer D."/>
            <person name="Andreopoulos W."/>
            <person name="Pangilinan J."/>
            <person name="LaButti K."/>
            <person name="Riley R."/>
            <person name="Lipzen A."/>
            <person name="Clum A."/>
            <person name="Drula E."/>
            <person name="Henrissat B."/>
            <person name="Kohler A."/>
            <person name="Grigoriev I.V."/>
            <person name="Martin F.M."/>
            <person name="Hacquard S."/>
        </authorList>
    </citation>
    <scope>NUCLEOTIDE SEQUENCE</scope>
    <source>
        <strain evidence="2">MPI-CAGE-CH-0235</strain>
    </source>
</reference>
<accession>A0A8K0T6F9</accession>
<proteinExistence type="predicted"/>
<dbReference type="AlphaFoldDB" id="A0A8K0T6F9"/>
<keyword evidence="1" id="KW-0812">Transmembrane</keyword>
<keyword evidence="1" id="KW-0472">Membrane</keyword>
<protein>
    <submittedName>
        <fullName evidence="2">Uncharacterized protein</fullName>
    </submittedName>
</protein>
<organism evidence="2 3">
    <name type="scientific">Stachybotrys elegans</name>
    <dbReference type="NCBI Taxonomy" id="80388"/>
    <lineage>
        <taxon>Eukaryota</taxon>
        <taxon>Fungi</taxon>
        <taxon>Dikarya</taxon>
        <taxon>Ascomycota</taxon>
        <taxon>Pezizomycotina</taxon>
        <taxon>Sordariomycetes</taxon>
        <taxon>Hypocreomycetidae</taxon>
        <taxon>Hypocreales</taxon>
        <taxon>Stachybotryaceae</taxon>
        <taxon>Stachybotrys</taxon>
    </lineage>
</organism>
<evidence type="ECO:0000313" key="2">
    <source>
        <dbReference type="EMBL" id="KAH7328252.1"/>
    </source>
</evidence>
<keyword evidence="3" id="KW-1185">Reference proteome</keyword>